<feature type="domain" description="N-acetyltransferase" evidence="3">
    <location>
        <begin position="1"/>
        <end position="103"/>
    </location>
</feature>
<keyword evidence="1 4" id="KW-0808">Transferase</keyword>
<name>J9GNE3_9ZZZZ</name>
<dbReference type="InterPro" id="IPR016181">
    <property type="entry name" value="Acyl_CoA_acyltransferase"/>
</dbReference>
<protein>
    <submittedName>
        <fullName evidence="4">Acetyltransferase, GNAT family</fullName>
    </submittedName>
</protein>
<sequence length="103" mass="12106">MKEVLPQAEVYVFVDETTQEIVAFVGMDQNYIAGIFTRKDYRSKGIGKALLQFLKTMKRELTLSVYLKNEEAIRFYKREGFQITEEKVDEGTGEREYQMCLFL</sequence>
<dbReference type="PROSITE" id="PS51186">
    <property type="entry name" value="GNAT"/>
    <property type="match status" value="1"/>
</dbReference>
<gene>
    <name evidence="4" type="ORF">EVA_10465</name>
</gene>
<dbReference type="GO" id="GO:0016747">
    <property type="term" value="F:acyltransferase activity, transferring groups other than amino-acyl groups"/>
    <property type="evidence" value="ECO:0007669"/>
    <property type="project" value="InterPro"/>
</dbReference>
<dbReference type="Pfam" id="PF13508">
    <property type="entry name" value="Acetyltransf_7"/>
    <property type="match status" value="1"/>
</dbReference>
<keyword evidence="2" id="KW-0012">Acyltransferase</keyword>
<dbReference type="SUPFAM" id="SSF55729">
    <property type="entry name" value="Acyl-CoA N-acyltransferases (Nat)"/>
    <property type="match status" value="1"/>
</dbReference>
<proteinExistence type="predicted"/>
<evidence type="ECO:0000256" key="1">
    <source>
        <dbReference type="ARBA" id="ARBA00022679"/>
    </source>
</evidence>
<dbReference type="AlphaFoldDB" id="J9GNE3"/>
<evidence type="ECO:0000313" key="4">
    <source>
        <dbReference type="EMBL" id="EJX01420.1"/>
    </source>
</evidence>
<accession>J9GNE3</accession>
<evidence type="ECO:0000259" key="3">
    <source>
        <dbReference type="PROSITE" id="PS51186"/>
    </source>
</evidence>
<reference evidence="4" key="1">
    <citation type="journal article" date="2012" name="PLoS ONE">
        <title>Gene sets for utilization of primary and secondary nutrition supplies in the distal gut of endangered iberian lynx.</title>
        <authorList>
            <person name="Alcaide M."/>
            <person name="Messina E."/>
            <person name="Richter M."/>
            <person name="Bargiela R."/>
            <person name="Peplies J."/>
            <person name="Huws S.A."/>
            <person name="Newbold C.J."/>
            <person name="Golyshin P.N."/>
            <person name="Simon M.A."/>
            <person name="Lopez G."/>
            <person name="Yakimov M.M."/>
            <person name="Ferrer M."/>
        </authorList>
    </citation>
    <scope>NUCLEOTIDE SEQUENCE</scope>
</reference>
<organism evidence="4">
    <name type="scientific">gut metagenome</name>
    <dbReference type="NCBI Taxonomy" id="749906"/>
    <lineage>
        <taxon>unclassified sequences</taxon>
        <taxon>metagenomes</taxon>
        <taxon>organismal metagenomes</taxon>
    </lineage>
</organism>
<dbReference type="InterPro" id="IPR000182">
    <property type="entry name" value="GNAT_dom"/>
</dbReference>
<dbReference type="EMBL" id="AMCI01002964">
    <property type="protein sequence ID" value="EJX01420.1"/>
    <property type="molecule type" value="Genomic_DNA"/>
</dbReference>
<dbReference type="PANTHER" id="PTHR43800">
    <property type="entry name" value="PEPTIDYL-LYSINE N-ACETYLTRANSFERASE YJAB"/>
    <property type="match status" value="1"/>
</dbReference>
<dbReference type="Gene3D" id="3.40.630.30">
    <property type="match status" value="1"/>
</dbReference>
<dbReference type="CDD" id="cd04301">
    <property type="entry name" value="NAT_SF"/>
    <property type="match status" value="1"/>
</dbReference>
<comment type="caution">
    <text evidence="4">The sequence shown here is derived from an EMBL/GenBank/DDBJ whole genome shotgun (WGS) entry which is preliminary data.</text>
</comment>
<dbReference type="PANTHER" id="PTHR43800:SF1">
    <property type="entry name" value="PEPTIDYL-LYSINE N-ACETYLTRANSFERASE YJAB"/>
    <property type="match status" value="1"/>
</dbReference>
<evidence type="ECO:0000256" key="2">
    <source>
        <dbReference type="ARBA" id="ARBA00023315"/>
    </source>
</evidence>